<dbReference type="PRINTS" id="PR00248">
    <property type="entry name" value="GPCRMGR"/>
</dbReference>
<dbReference type="Gene3D" id="2.10.50.30">
    <property type="entry name" value="GPCR, family 3, nine cysteines domain"/>
    <property type="match status" value="1"/>
</dbReference>
<dbReference type="PANTHER" id="PTHR24060">
    <property type="entry name" value="METABOTROPIC GLUTAMATE RECEPTOR"/>
    <property type="match status" value="1"/>
</dbReference>
<feature type="transmembrane region" description="Helical" evidence="12">
    <location>
        <begin position="651"/>
        <end position="673"/>
    </location>
</feature>
<feature type="domain" description="G-protein coupled receptors family 3 profile" evidence="13">
    <location>
        <begin position="460"/>
        <end position="744"/>
    </location>
</feature>
<dbReference type="CDD" id="cd15285">
    <property type="entry name" value="7tmC_mGluR_group1"/>
    <property type="match status" value="1"/>
</dbReference>
<feature type="transmembrane region" description="Helical" evidence="12">
    <location>
        <begin position="620"/>
        <end position="639"/>
    </location>
</feature>
<accession>A0AAW1M595</accession>
<dbReference type="Proteomes" id="UP001458880">
    <property type="component" value="Unassembled WGS sequence"/>
</dbReference>
<evidence type="ECO:0000259" key="13">
    <source>
        <dbReference type="PROSITE" id="PS50259"/>
    </source>
</evidence>
<evidence type="ECO:0000256" key="6">
    <source>
        <dbReference type="ARBA" id="ARBA00023040"/>
    </source>
</evidence>
<dbReference type="InterPro" id="IPR050726">
    <property type="entry name" value="mGluR"/>
</dbReference>
<dbReference type="PROSITE" id="PS50259">
    <property type="entry name" value="G_PROTEIN_RECEP_F3_4"/>
    <property type="match status" value="1"/>
</dbReference>
<comment type="subcellular location">
    <subcellularLocation>
        <location evidence="1">Cell membrane</location>
        <topology evidence="1">Multi-pass membrane protein</topology>
    </subcellularLocation>
</comment>
<evidence type="ECO:0000256" key="12">
    <source>
        <dbReference type="SAM" id="Phobius"/>
    </source>
</evidence>
<dbReference type="InterPro" id="IPR001828">
    <property type="entry name" value="ANF_lig-bd_rcpt"/>
</dbReference>
<dbReference type="InterPro" id="IPR038550">
    <property type="entry name" value="GPCR_3_9-Cys_sf"/>
</dbReference>
<dbReference type="InterPro" id="IPR000162">
    <property type="entry name" value="GPCR_3_mtglu_rcpt"/>
</dbReference>
<dbReference type="FunFam" id="2.10.50.30:FF:000001">
    <property type="entry name" value="metabotropic glutamate receptor 1"/>
    <property type="match status" value="1"/>
</dbReference>
<evidence type="ECO:0000256" key="3">
    <source>
        <dbReference type="ARBA" id="ARBA00022475"/>
    </source>
</evidence>
<feature type="transmembrane region" description="Helical" evidence="12">
    <location>
        <begin position="498"/>
        <end position="518"/>
    </location>
</feature>
<evidence type="ECO:0000313" key="14">
    <source>
        <dbReference type="EMBL" id="KAK9744035.1"/>
    </source>
</evidence>
<evidence type="ECO:0000256" key="7">
    <source>
        <dbReference type="ARBA" id="ARBA00023136"/>
    </source>
</evidence>
<dbReference type="InterPro" id="IPR011500">
    <property type="entry name" value="GPCR_3_9-Cys_dom"/>
</dbReference>
<evidence type="ECO:0000256" key="5">
    <source>
        <dbReference type="ARBA" id="ARBA00022989"/>
    </source>
</evidence>
<dbReference type="InterPro" id="IPR028082">
    <property type="entry name" value="Peripla_BP_I"/>
</dbReference>
<keyword evidence="3" id="KW-1003">Cell membrane</keyword>
<reference evidence="14 15" key="1">
    <citation type="journal article" date="2024" name="BMC Genomics">
        <title>De novo assembly and annotation of Popillia japonica's genome with initial clues to its potential as an invasive pest.</title>
        <authorList>
            <person name="Cucini C."/>
            <person name="Boschi S."/>
            <person name="Funari R."/>
            <person name="Cardaioli E."/>
            <person name="Iannotti N."/>
            <person name="Marturano G."/>
            <person name="Paoli F."/>
            <person name="Bruttini M."/>
            <person name="Carapelli A."/>
            <person name="Frati F."/>
            <person name="Nardi F."/>
        </authorList>
    </citation>
    <scope>NUCLEOTIDE SEQUENCE [LARGE SCALE GENOMIC DNA]</scope>
    <source>
        <strain evidence="14">DMR45628</strain>
    </source>
</reference>
<evidence type="ECO:0000256" key="2">
    <source>
        <dbReference type="ARBA" id="ARBA00007242"/>
    </source>
</evidence>
<dbReference type="Pfam" id="PF01094">
    <property type="entry name" value="ANF_receptor"/>
    <property type="match status" value="1"/>
</dbReference>
<organism evidence="14 15">
    <name type="scientific">Popillia japonica</name>
    <name type="common">Japanese beetle</name>
    <dbReference type="NCBI Taxonomy" id="7064"/>
    <lineage>
        <taxon>Eukaryota</taxon>
        <taxon>Metazoa</taxon>
        <taxon>Ecdysozoa</taxon>
        <taxon>Arthropoda</taxon>
        <taxon>Hexapoda</taxon>
        <taxon>Insecta</taxon>
        <taxon>Pterygota</taxon>
        <taxon>Neoptera</taxon>
        <taxon>Endopterygota</taxon>
        <taxon>Coleoptera</taxon>
        <taxon>Polyphaga</taxon>
        <taxon>Scarabaeiformia</taxon>
        <taxon>Scarabaeidae</taxon>
        <taxon>Rutelinae</taxon>
        <taxon>Popillia</taxon>
    </lineage>
</organism>
<dbReference type="InterPro" id="IPR017978">
    <property type="entry name" value="GPCR_3_C"/>
</dbReference>
<feature type="transmembrane region" description="Helical" evidence="12">
    <location>
        <begin position="466"/>
        <end position="486"/>
    </location>
</feature>
<name>A0AAW1M595_POPJA</name>
<keyword evidence="9" id="KW-0325">Glycoprotein</keyword>
<dbReference type="PRINTS" id="PR00593">
    <property type="entry name" value="MTABOTROPICR"/>
</dbReference>
<evidence type="ECO:0000313" key="15">
    <source>
        <dbReference type="Proteomes" id="UP001458880"/>
    </source>
</evidence>
<evidence type="ECO:0000256" key="10">
    <source>
        <dbReference type="ARBA" id="ARBA00023224"/>
    </source>
</evidence>
<dbReference type="FunFam" id="3.40.50.2300:FF:000145">
    <property type="entry name" value="Glutamate receptor, metabotropic"/>
    <property type="match status" value="1"/>
</dbReference>
<dbReference type="Pfam" id="PF07562">
    <property type="entry name" value="NCD3G"/>
    <property type="match status" value="1"/>
</dbReference>
<proteinExistence type="inferred from homology"/>
<keyword evidence="7 12" id="KW-0472">Membrane</keyword>
<gene>
    <name evidence="14" type="ORF">QE152_g8133</name>
</gene>
<dbReference type="GO" id="GO:0004930">
    <property type="term" value="F:G protein-coupled receptor activity"/>
    <property type="evidence" value="ECO:0007669"/>
    <property type="project" value="UniProtKB-KW"/>
</dbReference>
<dbReference type="SUPFAM" id="SSF53822">
    <property type="entry name" value="Periplasmic binding protein-like I"/>
    <property type="match status" value="1"/>
</dbReference>
<evidence type="ECO:0000256" key="11">
    <source>
        <dbReference type="ARBA" id="ARBA00054813"/>
    </source>
</evidence>
<dbReference type="Gene3D" id="3.40.50.2300">
    <property type="match status" value="2"/>
</dbReference>
<comment type="caution">
    <text evidence="14">The sequence shown here is derived from an EMBL/GenBank/DDBJ whole genome shotgun (WGS) entry which is preliminary data.</text>
</comment>
<evidence type="ECO:0000256" key="4">
    <source>
        <dbReference type="ARBA" id="ARBA00022692"/>
    </source>
</evidence>
<keyword evidence="5 12" id="KW-1133">Transmembrane helix</keyword>
<dbReference type="InterPro" id="IPR000337">
    <property type="entry name" value="GPCR_3"/>
</dbReference>
<keyword evidence="4 12" id="KW-0812">Transmembrane</keyword>
<keyword evidence="15" id="KW-1185">Reference proteome</keyword>
<protein>
    <submittedName>
        <fullName evidence="14">Nine Cysteines Domain of family 3 GPCR</fullName>
    </submittedName>
</protein>
<keyword evidence="8" id="KW-0675">Receptor</keyword>
<feature type="transmembrane region" description="Helical" evidence="12">
    <location>
        <begin position="567"/>
        <end position="594"/>
    </location>
</feature>
<keyword evidence="6" id="KW-0297">G-protein coupled receptor</keyword>
<evidence type="ECO:0000256" key="8">
    <source>
        <dbReference type="ARBA" id="ARBA00023170"/>
    </source>
</evidence>
<evidence type="ECO:0000256" key="9">
    <source>
        <dbReference type="ARBA" id="ARBA00023180"/>
    </source>
</evidence>
<comment type="function">
    <text evidence="11">G-protein coupled receptor for glutamate. Ligand binding causes a conformation change that triggers signaling via guanine nucleotide-binding proteins (G proteins) and modulates the activity of down-stream effectors.</text>
</comment>
<feature type="transmembrane region" description="Helical" evidence="12">
    <location>
        <begin position="530"/>
        <end position="546"/>
    </location>
</feature>
<sequence>MTGLGDQERKRGPLIGVLGPGASSVALQVQNLLQLFQLPQVLGPGASSVALQVQNLLQLFQLPQIGYSTTSKDLSDKSRFSYFLRVVPSDYYQAQVILDILKSQGWTYVSAVNTDENYGQAGILAFRELAADADVCIAKEDTTKTMDKRVIRTLAQDQNAVVVVCFCEGLTVRGLLHATQRLNMTNRFLFIGSDGWGDRTDVILNVTTEAWGSLSIKIHSPYVEEFTSYYRSLHPNNNSRNSWFREFWQEKFNCTLKADDLSRKHCGGHESIDVRYRQDSKLSFVIKAIYSFAHALHTMQRHICGKNFLGVCNEMQTFNGSLFKEHLMNVSFKYKNETIEFDENGDPPGRYDILNYQHLGNGSYDYVNVGSWHDKSLTLFKPLQFKTGTKVTSVCSKPCGAGQYAQIENKKCCWTCINCARDEILKEQSCEKCREGTVPNTNHTVCEELPIVHIEWHDPEAITTTVLSVIGIIATTCSLIIFIKYNNTPVVKSSTRELSYIILIGMMLAYVSVFPIMAKPSLITCALCRFMPGLGFAMMYGALLTKTNRIARILAGSKKRFPTKKRLFMSTASQLCITLFLIGVEVSVSVWMLLQQPPGIADTYKRTKTIRECNTTAQGITVPLTYIFFLILLCTLYALKTRNVPENFNEAKFIGFAMYTTCVIWIAFFSIYFGSDAKRETNIIVVQRKGLYHVKPEKILSGTVKWTLSCQTGVELLSVLLNPKSLIDLHPETKTYVPRITEQTCCPGNECELRNITIRLPDTRF</sequence>
<evidence type="ECO:0000256" key="1">
    <source>
        <dbReference type="ARBA" id="ARBA00004651"/>
    </source>
</evidence>
<dbReference type="AlphaFoldDB" id="A0AAW1M595"/>
<keyword evidence="10" id="KW-0807">Transducer</keyword>
<dbReference type="Pfam" id="PF00003">
    <property type="entry name" value="7tm_3"/>
    <property type="match status" value="1"/>
</dbReference>
<dbReference type="EMBL" id="JASPKY010000063">
    <property type="protein sequence ID" value="KAK9744035.1"/>
    <property type="molecule type" value="Genomic_DNA"/>
</dbReference>
<dbReference type="GO" id="GO:0005886">
    <property type="term" value="C:plasma membrane"/>
    <property type="evidence" value="ECO:0007669"/>
    <property type="project" value="UniProtKB-SubCell"/>
</dbReference>
<comment type="similarity">
    <text evidence="2">Belongs to the G-protein coupled receptor 3 family.</text>
</comment>